<protein>
    <submittedName>
        <fullName evidence="1">Uncharacterized protein</fullName>
    </submittedName>
</protein>
<gene>
    <name evidence="1" type="ORF">PFISCL1PPCAC_25403</name>
</gene>
<organism evidence="1 2">
    <name type="scientific">Pristionchus fissidentatus</name>
    <dbReference type="NCBI Taxonomy" id="1538716"/>
    <lineage>
        <taxon>Eukaryota</taxon>
        <taxon>Metazoa</taxon>
        <taxon>Ecdysozoa</taxon>
        <taxon>Nematoda</taxon>
        <taxon>Chromadorea</taxon>
        <taxon>Rhabditida</taxon>
        <taxon>Rhabditina</taxon>
        <taxon>Diplogasteromorpha</taxon>
        <taxon>Diplogasteroidea</taxon>
        <taxon>Neodiplogasteridae</taxon>
        <taxon>Pristionchus</taxon>
    </lineage>
</organism>
<proteinExistence type="predicted"/>
<accession>A0AAV5WQ40</accession>
<evidence type="ECO:0000313" key="2">
    <source>
        <dbReference type="Proteomes" id="UP001432322"/>
    </source>
</evidence>
<evidence type="ECO:0000313" key="1">
    <source>
        <dbReference type="EMBL" id="GMT34106.1"/>
    </source>
</evidence>
<dbReference type="AlphaFoldDB" id="A0AAV5WQ40"/>
<dbReference type="Proteomes" id="UP001432322">
    <property type="component" value="Unassembled WGS sequence"/>
</dbReference>
<keyword evidence="2" id="KW-1185">Reference proteome</keyword>
<reference evidence="1" key="1">
    <citation type="submission" date="2023-10" db="EMBL/GenBank/DDBJ databases">
        <title>Genome assembly of Pristionchus species.</title>
        <authorList>
            <person name="Yoshida K."/>
            <person name="Sommer R.J."/>
        </authorList>
    </citation>
    <scope>NUCLEOTIDE SEQUENCE</scope>
    <source>
        <strain evidence="1">RS5133</strain>
    </source>
</reference>
<sequence>MSSHPLLSNALHARAQRARLETRQATVISAKSDDALIAPVLSQQALAAAVAPTACGMVPPRKHYNGHHHVHHNNISDAYSIAVIGGLDTNLLESVQKIFARRMAH</sequence>
<dbReference type="EMBL" id="BTSY01000006">
    <property type="protein sequence ID" value="GMT34106.1"/>
    <property type="molecule type" value="Genomic_DNA"/>
</dbReference>
<name>A0AAV5WQ40_9BILA</name>
<comment type="caution">
    <text evidence="1">The sequence shown here is derived from an EMBL/GenBank/DDBJ whole genome shotgun (WGS) entry which is preliminary data.</text>
</comment>